<dbReference type="KEGG" id="rba:RB2399"/>
<accession>Q7UVW4</accession>
<dbReference type="EMBL" id="BX294137">
    <property type="protein sequence ID" value="CAD72607.1"/>
    <property type="molecule type" value="Genomic_DNA"/>
</dbReference>
<protein>
    <submittedName>
        <fullName evidence="1">Uncharacterized protein</fullName>
    </submittedName>
</protein>
<dbReference type="EnsemblBacteria" id="CAD72607">
    <property type="protein sequence ID" value="CAD72607"/>
    <property type="gene ID" value="RB2399"/>
</dbReference>
<organism evidence="1 2">
    <name type="scientific">Rhodopirellula baltica (strain DSM 10527 / NCIMB 13988 / SH1)</name>
    <dbReference type="NCBI Taxonomy" id="243090"/>
    <lineage>
        <taxon>Bacteria</taxon>
        <taxon>Pseudomonadati</taxon>
        <taxon>Planctomycetota</taxon>
        <taxon>Planctomycetia</taxon>
        <taxon>Pirellulales</taxon>
        <taxon>Pirellulaceae</taxon>
        <taxon>Rhodopirellula</taxon>
    </lineage>
</organism>
<dbReference type="Proteomes" id="UP000001025">
    <property type="component" value="Chromosome"/>
</dbReference>
<sequence length="52" mass="5448">MGDLLAHGRKWQHGRLAGNTGGNELISGTLLTSRALLSTNSPRLPSATFLGC</sequence>
<reference evidence="1 2" key="1">
    <citation type="journal article" date="2003" name="Proc. Natl. Acad. Sci. U.S.A.">
        <title>Complete genome sequence of the marine planctomycete Pirellula sp. strain 1.</title>
        <authorList>
            <person name="Gloeckner F.O."/>
            <person name="Kube M."/>
            <person name="Bauer M."/>
            <person name="Teeling H."/>
            <person name="Lombardot T."/>
            <person name="Ludwig W."/>
            <person name="Gade D."/>
            <person name="Beck A."/>
            <person name="Borzym K."/>
            <person name="Heitmann K."/>
            <person name="Rabus R."/>
            <person name="Schlesner H."/>
            <person name="Amann R."/>
            <person name="Reinhardt R."/>
        </authorList>
    </citation>
    <scope>NUCLEOTIDE SEQUENCE [LARGE SCALE GENOMIC DNA]</scope>
    <source>
        <strain evidence="2">DSM 10527 / NCIMB 13988 / SH1</strain>
    </source>
</reference>
<evidence type="ECO:0000313" key="1">
    <source>
        <dbReference type="EMBL" id="CAD72607.1"/>
    </source>
</evidence>
<dbReference type="InParanoid" id="Q7UVW4"/>
<proteinExistence type="predicted"/>
<keyword evidence="2" id="KW-1185">Reference proteome</keyword>
<dbReference type="HOGENOM" id="CLU_3084108_0_0_0"/>
<name>Q7UVW4_RHOBA</name>
<dbReference type="AlphaFoldDB" id="Q7UVW4"/>
<evidence type="ECO:0000313" key="2">
    <source>
        <dbReference type="Proteomes" id="UP000001025"/>
    </source>
</evidence>
<gene>
    <name evidence="1" type="ordered locus">RB2399</name>
</gene>